<dbReference type="EMBL" id="BAABBP010000018">
    <property type="protein sequence ID" value="GAA3997301.1"/>
    <property type="molecule type" value="Genomic_DNA"/>
</dbReference>
<dbReference type="Proteomes" id="UP001501627">
    <property type="component" value="Unassembled WGS sequence"/>
</dbReference>
<dbReference type="SUPFAM" id="SSF51905">
    <property type="entry name" value="FAD/NAD(P)-binding domain"/>
    <property type="match status" value="1"/>
</dbReference>
<reference evidence="4" key="1">
    <citation type="journal article" date="2019" name="Int. J. Syst. Evol. Microbiol.">
        <title>The Global Catalogue of Microorganisms (GCM) 10K type strain sequencing project: providing services to taxonomists for standard genome sequencing and annotation.</title>
        <authorList>
            <consortium name="The Broad Institute Genomics Platform"/>
            <consortium name="The Broad Institute Genome Sequencing Center for Infectious Disease"/>
            <person name="Wu L."/>
            <person name="Ma J."/>
        </authorList>
    </citation>
    <scope>NUCLEOTIDE SEQUENCE [LARGE SCALE GENOMIC DNA]</scope>
    <source>
        <strain evidence="4">JCM 17561</strain>
    </source>
</reference>
<keyword evidence="1" id="KW-0560">Oxidoreductase</keyword>
<organism evidence="3 4">
    <name type="scientific">Comamonas faecalis</name>
    <dbReference type="NCBI Taxonomy" id="1387849"/>
    <lineage>
        <taxon>Bacteria</taxon>
        <taxon>Pseudomonadati</taxon>
        <taxon>Pseudomonadota</taxon>
        <taxon>Betaproteobacteria</taxon>
        <taxon>Burkholderiales</taxon>
        <taxon>Comamonadaceae</taxon>
        <taxon>Comamonas</taxon>
    </lineage>
</organism>
<accession>A0ABP7RH15</accession>
<feature type="domain" description="FAD dependent oxidoreductase" evidence="2">
    <location>
        <begin position="5"/>
        <end position="347"/>
    </location>
</feature>
<name>A0ABP7RH15_9BURK</name>
<dbReference type="InterPro" id="IPR036188">
    <property type="entry name" value="FAD/NAD-bd_sf"/>
</dbReference>
<proteinExistence type="predicted"/>
<keyword evidence="4" id="KW-1185">Reference proteome</keyword>
<gene>
    <name evidence="3" type="primary">lhpB</name>
    <name evidence="3" type="ORF">GCM10022279_21200</name>
</gene>
<dbReference type="Gene3D" id="3.30.9.10">
    <property type="entry name" value="D-Amino Acid Oxidase, subunit A, domain 2"/>
    <property type="match status" value="1"/>
</dbReference>
<evidence type="ECO:0000313" key="4">
    <source>
        <dbReference type="Proteomes" id="UP001501627"/>
    </source>
</evidence>
<dbReference type="SUPFAM" id="SSF54373">
    <property type="entry name" value="FAD-linked reductases, C-terminal domain"/>
    <property type="match status" value="1"/>
</dbReference>
<evidence type="ECO:0000259" key="2">
    <source>
        <dbReference type="Pfam" id="PF01266"/>
    </source>
</evidence>
<dbReference type="PANTHER" id="PTHR13847:SF287">
    <property type="entry name" value="FAD-DEPENDENT OXIDOREDUCTASE DOMAIN-CONTAINING PROTEIN 1"/>
    <property type="match status" value="1"/>
</dbReference>
<dbReference type="Pfam" id="PF01266">
    <property type="entry name" value="DAO"/>
    <property type="match status" value="1"/>
</dbReference>
<comment type="caution">
    <text evidence="3">The sequence shown here is derived from an EMBL/GenBank/DDBJ whole genome shotgun (WGS) entry which is preliminary data.</text>
</comment>
<dbReference type="InterPro" id="IPR006076">
    <property type="entry name" value="FAD-dep_OxRdtase"/>
</dbReference>
<sequence length="370" mass="38863">MSTSDVVIIGAGIVGAACADALARSGLSVRVIDARIGGATAAGMGHLVLMDDNPAELALSQASLAQWQALRPALQREAPDAAYTASGTLWVAANDAEMHEAERKHARLQALGVVCDLLDAAQLSRTEPLLAPQLCGALRVPGDAIVYAPNAAAWLLRRHGARIQVTQARAVRIDADGVHLADGSRLSAGATVLAAGLHAAALCPGLPLRAKKGQLAITDRYPGWLRHQVVELGYIHSAHHSEGTSVAFNLQPRPTGQLLIGSSRAFDTQDRQIDNALLARMLRRALRYAPALAQCNIIRTWAGFRAATPDGLPLIGAHPRLERLWLAVGHEGLGVTAAPATGKLIAAQITGSVPCIDPAPYAPTRLEWAA</sequence>
<dbReference type="PANTHER" id="PTHR13847">
    <property type="entry name" value="SARCOSINE DEHYDROGENASE-RELATED"/>
    <property type="match status" value="1"/>
</dbReference>
<protein>
    <submittedName>
        <fullName evidence="3">D-hydroxyproline dehydrogenase subunit beta LhpB</fullName>
    </submittedName>
</protein>
<dbReference type="Gene3D" id="3.50.50.60">
    <property type="entry name" value="FAD/NAD(P)-binding domain"/>
    <property type="match status" value="1"/>
</dbReference>
<evidence type="ECO:0000313" key="3">
    <source>
        <dbReference type="EMBL" id="GAA3997301.1"/>
    </source>
</evidence>
<dbReference type="RefSeq" id="WP_344869668.1">
    <property type="nucleotide sequence ID" value="NZ_BAABBP010000018.1"/>
</dbReference>
<evidence type="ECO:0000256" key="1">
    <source>
        <dbReference type="ARBA" id="ARBA00023002"/>
    </source>
</evidence>